<evidence type="ECO:0000256" key="3">
    <source>
        <dbReference type="SAM" id="Phobius"/>
    </source>
</evidence>
<keyword evidence="3" id="KW-0472">Membrane</keyword>
<keyword evidence="3" id="KW-1133">Transmembrane helix</keyword>
<dbReference type="PROSITE" id="PS00409">
    <property type="entry name" value="PROKAR_NTER_METHYL"/>
    <property type="match status" value="1"/>
</dbReference>
<dbReference type="OrthoDB" id="2967834at2"/>
<feature type="transmembrane region" description="Helical" evidence="3">
    <location>
        <begin position="12"/>
        <end position="33"/>
    </location>
</feature>
<keyword evidence="2" id="KW-0178">Competence</keyword>
<evidence type="ECO:0000256" key="2">
    <source>
        <dbReference type="ARBA" id="ARBA00023287"/>
    </source>
</evidence>
<reference evidence="4 5" key="1">
    <citation type="journal article" date="2016" name="Antonie Van Leeuwenhoek">
        <title>Bacillus depressus sp. nov., isolated from soil of a sunflower field.</title>
        <authorList>
            <person name="Wei X."/>
            <person name="Xin D."/>
            <person name="Xin Y."/>
            <person name="Zhang H."/>
            <person name="Wang T."/>
            <person name="Zhang J."/>
        </authorList>
    </citation>
    <scope>NUCLEOTIDE SEQUENCE [LARGE SCALE GENOMIC DNA]</scope>
    <source>
        <strain evidence="4 5">BZ1</strain>
    </source>
</reference>
<gene>
    <name evidence="4" type="ORF">F7731_04040</name>
</gene>
<dbReference type="Pfam" id="PF07963">
    <property type="entry name" value="N_methyl"/>
    <property type="match status" value="1"/>
</dbReference>
<dbReference type="EMBL" id="WBOS01000001">
    <property type="protein sequence ID" value="KAB2338727.1"/>
    <property type="molecule type" value="Genomic_DNA"/>
</dbReference>
<evidence type="ECO:0000313" key="4">
    <source>
        <dbReference type="EMBL" id="KAB2338727.1"/>
    </source>
</evidence>
<dbReference type="GO" id="GO:0030420">
    <property type="term" value="P:establishment of competence for transformation"/>
    <property type="evidence" value="ECO:0007669"/>
    <property type="project" value="UniProtKB-KW"/>
</dbReference>
<proteinExistence type="predicted"/>
<accession>A0A6L3VDX1</accession>
<dbReference type="AlphaFoldDB" id="A0A6L3VDX1"/>
<evidence type="ECO:0000256" key="1">
    <source>
        <dbReference type="ARBA" id="ARBA00004241"/>
    </source>
</evidence>
<dbReference type="SUPFAM" id="SSF54523">
    <property type="entry name" value="Pili subunits"/>
    <property type="match status" value="1"/>
</dbReference>
<organism evidence="4 5">
    <name type="scientific">Cytobacillus depressus</name>
    <dbReference type="NCBI Taxonomy" id="1602942"/>
    <lineage>
        <taxon>Bacteria</taxon>
        <taxon>Bacillati</taxon>
        <taxon>Bacillota</taxon>
        <taxon>Bacilli</taxon>
        <taxon>Bacillales</taxon>
        <taxon>Bacillaceae</taxon>
        <taxon>Cytobacillus</taxon>
    </lineage>
</organism>
<evidence type="ECO:0000313" key="5">
    <source>
        <dbReference type="Proteomes" id="UP000481030"/>
    </source>
</evidence>
<name>A0A6L3VDX1_9BACI</name>
<dbReference type="NCBIfam" id="TIGR02532">
    <property type="entry name" value="IV_pilin_GFxxxE"/>
    <property type="match status" value="1"/>
</dbReference>
<keyword evidence="3" id="KW-0812">Transmembrane</keyword>
<dbReference type="InterPro" id="IPR012902">
    <property type="entry name" value="N_methyl_site"/>
</dbReference>
<sequence>MMVKDKQRGITLIELLITLAILSIIGVLVWGVFFQGTKYSNKSILKNQMQQEANFIISKLTNIHQTSESYTLYSSDCKITVTYKKEGESINQNETFENNQLCYNIDRSLEDESDEGLNPIKQENPNILKDIWIRIEERNNPSNKIKVEAYFFRLN</sequence>
<dbReference type="GO" id="GO:0009986">
    <property type="term" value="C:cell surface"/>
    <property type="evidence" value="ECO:0007669"/>
    <property type="project" value="UniProtKB-SubCell"/>
</dbReference>
<dbReference type="InterPro" id="IPR045584">
    <property type="entry name" value="Pilin-like"/>
</dbReference>
<protein>
    <submittedName>
        <fullName evidence="4">Type II secretion system protein</fullName>
    </submittedName>
</protein>
<dbReference type="Proteomes" id="UP000481030">
    <property type="component" value="Unassembled WGS sequence"/>
</dbReference>
<keyword evidence="5" id="KW-1185">Reference proteome</keyword>
<comment type="caution">
    <text evidence="4">The sequence shown here is derived from an EMBL/GenBank/DDBJ whole genome shotgun (WGS) entry which is preliminary data.</text>
</comment>
<comment type="subcellular location">
    <subcellularLocation>
        <location evidence="1">Cell surface</location>
    </subcellularLocation>
</comment>